<dbReference type="Pfam" id="PF03492">
    <property type="entry name" value="Methyltransf_7"/>
    <property type="match status" value="1"/>
</dbReference>
<sequence length="365" mass="40444">MAAEETITSEPVSEAHPMKGGDGANSYAKNSTFQKGAVDNAKQLLNKVIAEKLDLEILSSPSSFHIADLGCSVGPNTFSAVENIIEAVVLKYHSQLGLNVQIPEFQVFFNDHTSNDFNLLFKSLPQNRQYYAAGVPGSFYDRRFPEASLHLVHSSTALHWLSKVPAEVLDKNSLAYNKGRIHYSNATDEVIRAHETQYAVDMERFLHSRAQEVVYGGLMVLNIPGRPDGTTHSYPFTKVTLQLLGSCLMDLVEKGVVSEEKVDSFNIPTYTMSPQELKAVVERNGCFSIETITQLPLVVLADRPNMAVPQLLAAHMRAGTEGIVKEHFGEEILDELFDLYLTKCEEHATAVETVTFLVVLKRKAD</sequence>
<protein>
    <submittedName>
        <fullName evidence="6">Putative loganate O-methyltransferase</fullName>
        <ecNumber evidence="6">2.1.1.50</ecNumber>
    </submittedName>
</protein>
<proteinExistence type="predicted"/>
<dbReference type="InterPro" id="IPR029063">
    <property type="entry name" value="SAM-dependent_MTases_sf"/>
</dbReference>
<evidence type="ECO:0000313" key="7">
    <source>
        <dbReference type="Proteomes" id="UP000238479"/>
    </source>
</evidence>
<dbReference type="OrthoDB" id="1523883at2759"/>
<dbReference type="PANTHER" id="PTHR31009">
    <property type="entry name" value="S-ADENOSYL-L-METHIONINE:CARBOXYL METHYLTRANSFERASE FAMILY PROTEIN"/>
    <property type="match status" value="1"/>
</dbReference>
<keyword evidence="7" id="KW-1185">Reference proteome</keyword>
<evidence type="ECO:0000256" key="5">
    <source>
        <dbReference type="SAM" id="MobiDB-lite"/>
    </source>
</evidence>
<accession>A0A2P6P820</accession>
<organism evidence="6 7">
    <name type="scientific">Rosa chinensis</name>
    <name type="common">China rose</name>
    <dbReference type="NCBI Taxonomy" id="74649"/>
    <lineage>
        <taxon>Eukaryota</taxon>
        <taxon>Viridiplantae</taxon>
        <taxon>Streptophyta</taxon>
        <taxon>Embryophyta</taxon>
        <taxon>Tracheophyta</taxon>
        <taxon>Spermatophyta</taxon>
        <taxon>Magnoliopsida</taxon>
        <taxon>eudicotyledons</taxon>
        <taxon>Gunneridae</taxon>
        <taxon>Pentapetalae</taxon>
        <taxon>rosids</taxon>
        <taxon>fabids</taxon>
        <taxon>Rosales</taxon>
        <taxon>Rosaceae</taxon>
        <taxon>Rosoideae</taxon>
        <taxon>Rosoideae incertae sedis</taxon>
        <taxon>Rosa</taxon>
    </lineage>
</organism>
<dbReference type="OMA" id="DSNDFNT"/>
<keyword evidence="1 6" id="KW-0489">Methyltransferase</keyword>
<evidence type="ECO:0000256" key="2">
    <source>
        <dbReference type="ARBA" id="ARBA00022679"/>
    </source>
</evidence>
<dbReference type="GO" id="GO:0046872">
    <property type="term" value="F:metal ion binding"/>
    <property type="evidence" value="ECO:0007669"/>
    <property type="project" value="UniProtKB-KW"/>
</dbReference>
<name>A0A2P6P820_ROSCH</name>
<dbReference type="GO" id="GO:0030749">
    <property type="term" value="F:loganate O-methyltransferase activity"/>
    <property type="evidence" value="ECO:0007669"/>
    <property type="project" value="UniProtKB-EC"/>
</dbReference>
<feature type="region of interest" description="Disordered" evidence="5">
    <location>
        <begin position="1"/>
        <end position="26"/>
    </location>
</feature>
<dbReference type="EC" id="2.1.1.50" evidence="6"/>
<dbReference type="InterPro" id="IPR005299">
    <property type="entry name" value="MeTrfase_7"/>
</dbReference>
<gene>
    <name evidence="6" type="ORF">RchiOBHm_Chr7g0201881</name>
</gene>
<keyword evidence="2 6" id="KW-0808">Transferase</keyword>
<comment type="caution">
    <text evidence="6">The sequence shown here is derived from an EMBL/GenBank/DDBJ whole genome shotgun (WGS) entry which is preliminary data.</text>
</comment>
<dbReference type="AlphaFoldDB" id="A0A2P6P820"/>
<evidence type="ECO:0000256" key="3">
    <source>
        <dbReference type="ARBA" id="ARBA00022723"/>
    </source>
</evidence>
<dbReference type="SUPFAM" id="SSF53335">
    <property type="entry name" value="S-adenosyl-L-methionine-dependent methyltransferases"/>
    <property type="match status" value="1"/>
</dbReference>
<dbReference type="Gene3D" id="3.40.50.150">
    <property type="entry name" value="Vaccinia Virus protein VP39"/>
    <property type="match status" value="1"/>
</dbReference>
<evidence type="ECO:0000256" key="1">
    <source>
        <dbReference type="ARBA" id="ARBA00022603"/>
    </source>
</evidence>
<dbReference type="Gene3D" id="1.10.1200.270">
    <property type="entry name" value="Methyltransferase, alpha-helical capping domain"/>
    <property type="match status" value="1"/>
</dbReference>
<dbReference type="GO" id="GO:0032259">
    <property type="term" value="P:methylation"/>
    <property type="evidence" value="ECO:0007669"/>
    <property type="project" value="UniProtKB-KW"/>
</dbReference>
<evidence type="ECO:0000256" key="4">
    <source>
        <dbReference type="ARBA" id="ARBA00022842"/>
    </source>
</evidence>
<keyword evidence="3" id="KW-0479">Metal-binding</keyword>
<dbReference type="Proteomes" id="UP000238479">
    <property type="component" value="Chromosome 7"/>
</dbReference>
<dbReference type="EMBL" id="PDCK01000045">
    <property type="protein sequence ID" value="PRQ18070.1"/>
    <property type="molecule type" value="Genomic_DNA"/>
</dbReference>
<feature type="compositionally biased region" description="Polar residues" evidence="5">
    <location>
        <begin position="1"/>
        <end position="11"/>
    </location>
</feature>
<reference evidence="6 7" key="1">
    <citation type="journal article" date="2018" name="Nat. Genet.">
        <title>The Rosa genome provides new insights in the design of modern roses.</title>
        <authorList>
            <person name="Bendahmane M."/>
        </authorList>
    </citation>
    <scope>NUCLEOTIDE SEQUENCE [LARGE SCALE GENOMIC DNA]</scope>
    <source>
        <strain evidence="7">cv. Old Blush</strain>
    </source>
</reference>
<evidence type="ECO:0000313" key="6">
    <source>
        <dbReference type="EMBL" id="PRQ18070.1"/>
    </source>
</evidence>
<dbReference type="Gramene" id="PRQ18070">
    <property type="protein sequence ID" value="PRQ18070"/>
    <property type="gene ID" value="RchiOBHm_Chr7g0201881"/>
</dbReference>
<dbReference type="InterPro" id="IPR042086">
    <property type="entry name" value="MeTrfase_capping"/>
</dbReference>
<keyword evidence="4" id="KW-0460">Magnesium</keyword>